<gene>
    <name evidence="2" type="ORF">JGUZn3_10580</name>
</gene>
<dbReference type="InterPro" id="IPR054252">
    <property type="entry name" value="Pam3_gp18"/>
</dbReference>
<dbReference type="Proteomes" id="UP000516349">
    <property type="component" value="Chromosome"/>
</dbReference>
<dbReference type="EMBL" id="CP060244">
    <property type="protein sequence ID" value="QNT78286.1"/>
    <property type="molecule type" value="Genomic_DNA"/>
</dbReference>
<dbReference type="Pfam" id="PF22479">
    <property type="entry name" value="Pam3_gp18"/>
    <property type="match status" value="1"/>
</dbReference>
<evidence type="ECO:0000259" key="1">
    <source>
        <dbReference type="Pfam" id="PF22479"/>
    </source>
</evidence>
<evidence type="ECO:0000313" key="3">
    <source>
        <dbReference type="Proteomes" id="UP000516349"/>
    </source>
</evidence>
<name>A0A7H1NR76_9PROT</name>
<sequence>MTSLVINLSVLSHQSVQVSLGGQNVRLVIDTKQGAGTFMDIYKDGGPVILGMQCRNRTPLVQLAYLGFVGDLAFYDMQGAEDPDYTGFGHRFILVWDSEALLQ</sequence>
<protein>
    <recommendedName>
        <fullName evidence="1">Cyanophage baseplate Pam3 plug gp18 domain-containing protein</fullName>
    </recommendedName>
</protein>
<dbReference type="KEGG" id="ebla:JGUZn3_10580"/>
<accession>A0A7H1NR76</accession>
<keyword evidence="3" id="KW-1185">Reference proteome</keyword>
<proteinExistence type="predicted"/>
<dbReference type="RefSeq" id="WP_203414617.1">
    <property type="nucleotide sequence ID" value="NZ_CP060244.1"/>
</dbReference>
<evidence type="ECO:0000313" key="2">
    <source>
        <dbReference type="EMBL" id="QNT78286.1"/>
    </source>
</evidence>
<dbReference type="AlphaFoldDB" id="A0A7H1NR76"/>
<reference evidence="2 3" key="1">
    <citation type="submission" date="2020-08" db="EMBL/GenBank/DDBJ databases">
        <title>Complete genome sequence of Entomobacter blattae G55GP.</title>
        <authorList>
            <person name="Poehlein A."/>
            <person name="Guzman J."/>
            <person name="Daniel R."/>
            <person name="Vilcinskas A."/>
        </authorList>
    </citation>
    <scope>NUCLEOTIDE SEQUENCE [LARGE SCALE GENOMIC DNA]</scope>
    <source>
        <strain evidence="2 3">G55GP</strain>
    </source>
</reference>
<organism evidence="2 3">
    <name type="scientific">Entomobacter blattae</name>
    <dbReference type="NCBI Taxonomy" id="2762277"/>
    <lineage>
        <taxon>Bacteria</taxon>
        <taxon>Pseudomonadati</taxon>
        <taxon>Pseudomonadota</taxon>
        <taxon>Alphaproteobacteria</taxon>
        <taxon>Acetobacterales</taxon>
        <taxon>Acetobacteraceae</taxon>
        <taxon>Entomobacter</taxon>
    </lineage>
</organism>
<feature type="domain" description="Cyanophage baseplate Pam3 plug gp18" evidence="1">
    <location>
        <begin position="6"/>
        <end position="98"/>
    </location>
</feature>